<feature type="domain" description="Major facilitator superfamily (MFS) profile" evidence="8">
    <location>
        <begin position="28"/>
        <end position="433"/>
    </location>
</feature>
<reference evidence="9 10" key="1">
    <citation type="journal article" date="2016" name="Antonie Van Leeuwenhoek">
        <title>Bacillus depressus sp. nov., isolated from soil of a sunflower field.</title>
        <authorList>
            <person name="Wei X."/>
            <person name="Xin D."/>
            <person name="Xin Y."/>
            <person name="Zhang H."/>
            <person name="Wang T."/>
            <person name="Zhang J."/>
        </authorList>
    </citation>
    <scope>NUCLEOTIDE SEQUENCE [LARGE SCALE GENOMIC DNA]</scope>
    <source>
        <strain evidence="9 10">BZ1</strain>
    </source>
</reference>
<accession>A0A6L3UZ51</accession>
<keyword evidence="4 7" id="KW-0812">Transmembrane</keyword>
<proteinExistence type="predicted"/>
<dbReference type="CDD" id="cd17369">
    <property type="entry name" value="MFS_ShiA_like"/>
    <property type="match status" value="1"/>
</dbReference>
<keyword evidence="6 7" id="KW-0472">Membrane</keyword>
<keyword evidence="5 7" id="KW-1133">Transmembrane helix</keyword>
<evidence type="ECO:0000256" key="6">
    <source>
        <dbReference type="ARBA" id="ARBA00023136"/>
    </source>
</evidence>
<feature type="transmembrane region" description="Helical" evidence="7">
    <location>
        <begin position="386"/>
        <end position="405"/>
    </location>
</feature>
<dbReference type="OrthoDB" id="9783227at2"/>
<feature type="transmembrane region" description="Helical" evidence="7">
    <location>
        <begin position="202"/>
        <end position="223"/>
    </location>
</feature>
<feature type="transmembrane region" description="Helical" evidence="7">
    <location>
        <begin position="40"/>
        <end position="59"/>
    </location>
</feature>
<feature type="transmembrane region" description="Helical" evidence="7">
    <location>
        <begin position="258"/>
        <end position="283"/>
    </location>
</feature>
<feature type="transmembrane region" description="Helical" evidence="7">
    <location>
        <begin position="289"/>
        <end position="311"/>
    </location>
</feature>
<evidence type="ECO:0000256" key="1">
    <source>
        <dbReference type="ARBA" id="ARBA00004651"/>
    </source>
</evidence>
<keyword evidence="10" id="KW-1185">Reference proteome</keyword>
<protein>
    <submittedName>
        <fullName evidence="9">MHS family MFS transporter</fullName>
    </submittedName>
</protein>
<evidence type="ECO:0000313" key="10">
    <source>
        <dbReference type="Proteomes" id="UP000481030"/>
    </source>
</evidence>
<keyword evidence="3" id="KW-1003">Cell membrane</keyword>
<dbReference type="RefSeq" id="WP_151536900.1">
    <property type="nucleotide sequence ID" value="NZ_WBOS01000017.1"/>
</dbReference>
<comment type="subcellular location">
    <subcellularLocation>
        <location evidence="1">Cell membrane</location>
        <topology evidence="1">Multi-pass membrane protein</topology>
    </subcellularLocation>
</comment>
<dbReference type="InterPro" id="IPR005829">
    <property type="entry name" value="Sugar_transporter_CS"/>
</dbReference>
<dbReference type="PROSITE" id="PS50850">
    <property type="entry name" value="MFS"/>
    <property type="match status" value="1"/>
</dbReference>
<comment type="caution">
    <text evidence="9">The sequence shown here is derived from an EMBL/GenBank/DDBJ whole genome shotgun (WGS) entry which is preliminary data.</text>
</comment>
<feature type="transmembrane region" description="Helical" evidence="7">
    <location>
        <begin position="65"/>
        <end position="88"/>
    </location>
</feature>
<keyword evidence="2" id="KW-0813">Transport</keyword>
<dbReference type="PANTHER" id="PTHR43045:SF1">
    <property type="entry name" value="SHIKIMATE TRANSPORTER"/>
    <property type="match status" value="1"/>
</dbReference>
<feature type="transmembrane region" description="Helical" evidence="7">
    <location>
        <begin position="320"/>
        <end position="339"/>
    </location>
</feature>
<dbReference type="PANTHER" id="PTHR43045">
    <property type="entry name" value="SHIKIMATE TRANSPORTER"/>
    <property type="match status" value="1"/>
</dbReference>
<dbReference type="Pfam" id="PF07690">
    <property type="entry name" value="MFS_1"/>
    <property type="match status" value="1"/>
</dbReference>
<dbReference type="GO" id="GO:0005886">
    <property type="term" value="C:plasma membrane"/>
    <property type="evidence" value="ECO:0007669"/>
    <property type="project" value="UniProtKB-SubCell"/>
</dbReference>
<dbReference type="AlphaFoldDB" id="A0A6L3UZ51"/>
<dbReference type="PROSITE" id="PS00217">
    <property type="entry name" value="SUGAR_TRANSPORT_2"/>
    <property type="match status" value="1"/>
</dbReference>
<gene>
    <name evidence="9" type="ORF">F7731_21805</name>
</gene>
<sequence>MNKIAEERVHITANDTAHIDRSKQQKIAGISSVLGSTIEWYDFFLYGTMAAIIFPQLFFPQHDPYVATLLTFTTYAVGYVARPIGGILFGHLGDKIGRKISLVATLILMGAVTVLIGLLPGYEQIGFYAPILVTVLRFLQGIAIGGEWPGSVLISMEWGTNKNRGFMAALPQIGVPLGLILGTAITSLFINISGDSFQTWGWRVPFIFSIILVVIGLVIRFNLLETPSFQKALNEKELPKLPFVSVFKHYRKQVISGVFSNVSSDIAFGVFAFYTTTYGITFLGLDKSIFVNATLIGAVVAMFTIFTSGYLSDKISPKKILGFGNILLILWALPYFYLLNTKSTGLIFIAVIIAFFIHSIMWAPLAPVIASSFPAHLRFSGSAITFMFRGLIGGGLAPLISTFLLKKFDSGYAISGYIILAALVALFALRYVDIKYQKED</sequence>
<feature type="transmembrane region" description="Helical" evidence="7">
    <location>
        <begin position="100"/>
        <end position="119"/>
    </location>
</feature>
<dbReference type="Proteomes" id="UP000481030">
    <property type="component" value="Unassembled WGS sequence"/>
</dbReference>
<evidence type="ECO:0000259" key="8">
    <source>
        <dbReference type="PROSITE" id="PS50850"/>
    </source>
</evidence>
<feature type="transmembrane region" description="Helical" evidence="7">
    <location>
        <begin position="411"/>
        <end position="432"/>
    </location>
</feature>
<evidence type="ECO:0000256" key="4">
    <source>
        <dbReference type="ARBA" id="ARBA00022692"/>
    </source>
</evidence>
<evidence type="ECO:0000256" key="3">
    <source>
        <dbReference type="ARBA" id="ARBA00022475"/>
    </source>
</evidence>
<dbReference type="InterPro" id="IPR036259">
    <property type="entry name" value="MFS_trans_sf"/>
</dbReference>
<evidence type="ECO:0000256" key="2">
    <source>
        <dbReference type="ARBA" id="ARBA00022448"/>
    </source>
</evidence>
<evidence type="ECO:0000256" key="5">
    <source>
        <dbReference type="ARBA" id="ARBA00022989"/>
    </source>
</evidence>
<dbReference type="Gene3D" id="1.20.1250.20">
    <property type="entry name" value="MFS general substrate transporter like domains"/>
    <property type="match status" value="2"/>
</dbReference>
<feature type="transmembrane region" description="Helical" evidence="7">
    <location>
        <begin position="166"/>
        <end position="190"/>
    </location>
</feature>
<evidence type="ECO:0000256" key="7">
    <source>
        <dbReference type="SAM" id="Phobius"/>
    </source>
</evidence>
<dbReference type="InterPro" id="IPR011701">
    <property type="entry name" value="MFS"/>
</dbReference>
<dbReference type="EMBL" id="WBOS01000017">
    <property type="protein sequence ID" value="KAB2329779.1"/>
    <property type="molecule type" value="Genomic_DNA"/>
</dbReference>
<feature type="transmembrane region" description="Helical" evidence="7">
    <location>
        <begin position="345"/>
        <end position="365"/>
    </location>
</feature>
<organism evidence="9 10">
    <name type="scientific">Cytobacillus depressus</name>
    <dbReference type="NCBI Taxonomy" id="1602942"/>
    <lineage>
        <taxon>Bacteria</taxon>
        <taxon>Bacillati</taxon>
        <taxon>Bacillota</taxon>
        <taxon>Bacilli</taxon>
        <taxon>Bacillales</taxon>
        <taxon>Bacillaceae</taxon>
        <taxon>Cytobacillus</taxon>
    </lineage>
</organism>
<name>A0A6L3UZ51_9BACI</name>
<dbReference type="GO" id="GO:0022857">
    <property type="term" value="F:transmembrane transporter activity"/>
    <property type="evidence" value="ECO:0007669"/>
    <property type="project" value="InterPro"/>
</dbReference>
<evidence type="ECO:0000313" key="9">
    <source>
        <dbReference type="EMBL" id="KAB2329779.1"/>
    </source>
</evidence>
<dbReference type="InterPro" id="IPR020846">
    <property type="entry name" value="MFS_dom"/>
</dbReference>
<dbReference type="SUPFAM" id="SSF103473">
    <property type="entry name" value="MFS general substrate transporter"/>
    <property type="match status" value="1"/>
</dbReference>